<reference evidence="1 2" key="1">
    <citation type="submission" date="2017-11" db="EMBL/GenBank/DDBJ databases">
        <title>A major lineage of nontailed dsDNA viruses as unrecognized killers of marine bacteria.</title>
        <authorList>
            <person name="Kauffman K.M."/>
            <person name="Hussain F.A."/>
            <person name="Yang J."/>
            <person name="Arevalo P."/>
            <person name="Brown J.M."/>
            <person name="Chang W.K."/>
            <person name="VanInsberghe D."/>
            <person name="Elsherbini J."/>
            <person name="Cutler M.B."/>
            <person name="Kelly L."/>
            <person name="Polz M.F."/>
        </authorList>
    </citation>
    <scope>NUCLEOTIDE SEQUENCE [LARGE SCALE GENOMIC DNA]</scope>
</reference>
<evidence type="ECO:0000313" key="2">
    <source>
        <dbReference type="Proteomes" id="UP000269348"/>
    </source>
</evidence>
<accession>A0A2I7RUL4</accession>
<evidence type="ECO:0000313" key="1">
    <source>
        <dbReference type="EMBL" id="AUR97329.1"/>
    </source>
</evidence>
<organism evidence="1 2">
    <name type="scientific">Vibrio phage 1.238.A._10N.261.52.F10</name>
    <dbReference type="NCBI Taxonomy" id="1881231"/>
    <lineage>
        <taxon>Viruses</taxon>
        <taxon>Duplodnaviria</taxon>
        <taxon>Heunggongvirae</taxon>
        <taxon>Uroviricota</taxon>
        <taxon>Caudoviricetes</taxon>
        <taxon>Schitoviridae</taxon>
        <taxon>Pariacacavirus</taxon>
        <taxon>Pariacacavirus 1238A</taxon>
    </lineage>
</organism>
<protein>
    <submittedName>
        <fullName evidence="1">Uncharacterized protein</fullName>
    </submittedName>
</protein>
<dbReference type="EMBL" id="MG592603">
    <property type="protein sequence ID" value="AUR97329.1"/>
    <property type="molecule type" value="Genomic_DNA"/>
</dbReference>
<name>A0A2I7RUL4_9CAUD</name>
<proteinExistence type="predicted"/>
<sequence length="70" mass="8072">MSRLNTLSKRAKKLSYRVAGHNIPKKSLYLIGRPNEGVPLIVFTKVFGSSRLRTFDLFLKRHVEILQCLD</sequence>
<gene>
    <name evidence="1" type="ORF">NVP1238A_80</name>
</gene>
<dbReference type="Proteomes" id="UP000269348">
    <property type="component" value="Segment"/>
</dbReference>
<keyword evidence="2" id="KW-1185">Reference proteome</keyword>